<protein>
    <recommendedName>
        <fullName evidence="7">Reverse transcriptase RNase H-like domain-containing protein</fullName>
    </recommendedName>
</protein>
<keyword evidence="6" id="KW-0695">RNA-directed DNA polymerase</keyword>
<keyword evidence="1" id="KW-0808">Transferase</keyword>
<dbReference type="InterPro" id="IPR043502">
    <property type="entry name" value="DNA/RNA_pol_sf"/>
</dbReference>
<evidence type="ECO:0000313" key="8">
    <source>
        <dbReference type="EMBL" id="KAK7904579.1"/>
    </source>
</evidence>
<dbReference type="Gene3D" id="3.10.20.370">
    <property type="match status" value="1"/>
</dbReference>
<dbReference type="PANTHER" id="PTHR34072:SF49">
    <property type="entry name" value="RIBONUCLEASE H"/>
    <property type="match status" value="1"/>
</dbReference>
<keyword evidence="4" id="KW-0255">Endonuclease</keyword>
<dbReference type="GO" id="GO:0004519">
    <property type="term" value="F:endonuclease activity"/>
    <property type="evidence" value="ECO:0007669"/>
    <property type="project" value="UniProtKB-KW"/>
</dbReference>
<dbReference type="AlphaFoldDB" id="A0AAW0NZP4"/>
<evidence type="ECO:0000256" key="6">
    <source>
        <dbReference type="ARBA" id="ARBA00022918"/>
    </source>
</evidence>
<organism evidence="8 9">
    <name type="scientific">Mugilogobius chulae</name>
    <name type="common">yellowstripe goby</name>
    <dbReference type="NCBI Taxonomy" id="88201"/>
    <lineage>
        <taxon>Eukaryota</taxon>
        <taxon>Metazoa</taxon>
        <taxon>Chordata</taxon>
        <taxon>Craniata</taxon>
        <taxon>Vertebrata</taxon>
        <taxon>Euteleostomi</taxon>
        <taxon>Actinopterygii</taxon>
        <taxon>Neopterygii</taxon>
        <taxon>Teleostei</taxon>
        <taxon>Neoteleostei</taxon>
        <taxon>Acanthomorphata</taxon>
        <taxon>Gobiaria</taxon>
        <taxon>Gobiiformes</taxon>
        <taxon>Gobioidei</taxon>
        <taxon>Gobiidae</taxon>
        <taxon>Gobionellinae</taxon>
        <taxon>Mugilogobius</taxon>
    </lineage>
</organism>
<keyword evidence="3" id="KW-0540">Nuclease</keyword>
<dbReference type="Pfam" id="PF17917">
    <property type="entry name" value="RT_RNaseH"/>
    <property type="match status" value="1"/>
</dbReference>
<name>A0AAW0NZP4_9GOBI</name>
<accession>A0AAW0NZP4</accession>
<dbReference type="GO" id="GO:0003964">
    <property type="term" value="F:RNA-directed DNA polymerase activity"/>
    <property type="evidence" value="ECO:0007669"/>
    <property type="project" value="UniProtKB-KW"/>
</dbReference>
<evidence type="ECO:0000313" key="9">
    <source>
        <dbReference type="Proteomes" id="UP001460270"/>
    </source>
</evidence>
<evidence type="ECO:0000256" key="2">
    <source>
        <dbReference type="ARBA" id="ARBA00022695"/>
    </source>
</evidence>
<sequence>MTPGAPTVHSTRQHGGAKLNRIWTNFRAKLSRKESEKRPHLEGGLIELRDGRGDCTVQGPLCWVVQGSVSAILKISPLLLSFLVFSFLTTVVVKRCPAQLKRLLLWEKISCIVSRGLEYNKRLYNKDFRQDFARCQKERTEQACQCLDLAIQEVNRQEPRSIVYVPREKQIVPFNGDPGKDALSVDEFIEEVERAMSLRGLRERDQIAIRDQFIEGVRDSALRRELRRLIREKPQSSLFDVREEAIMWSLEDRNRTSNVARNRNLIQGGKKKVIAYASRRLRGAEKNDKNYSSMKLELLALKWAVTEKFRSYLLGSKFTVLTDNNPLCHLSTAKLGAIQQRWVAQLAVFDFEVKYRPGRCNSAADALSRQPALTDSDPDSEDAEFDGCVAICDSLRVGTALGTEIAAAEVEHCRVRQLSVLDPVNGDSDLAQSNTPTFPSYSKAELQTFQASDPTLKVLKELWDKKQKPTLQERQTLPVPVRSLLKQWPRLREKDGLLYREIEDVNLGKCHQLLLPSCLKEKVLTSVHNQMGHQG</sequence>
<dbReference type="SUPFAM" id="SSF56672">
    <property type="entry name" value="DNA/RNA polymerases"/>
    <property type="match status" value="1"/>
</dbReference>
<keyword evidence="5" id="KW-0378">Hydrolase</keyword>
<gene>
    <name evidence="8" type="ORF">WMY93_017186</name>
</gene>
<comment type="caution">
    <text evidence="8">The sequence shown here is derived from an EMBL/GenBank/DDBJ whole genome shotgun (WGS) entry which is preliminary data.</text>
</comment>
<dbReference type="InterPro" id="IPR041373">
    <property type="entry name" value="RT_RNaseH"/>
</dbReference>
<dbReference type="Proteomes" id="UP001460270">
    <property type="component" value="Unassembled WGS sequence"/>
</dbReference>
<feature type="domain" description="Reverse transcriptase RNase H-like" evidence="7">
    <location>
        <begin position="266"/>
        <end position="348"/>
    </location>
</feature>
<reference evidence="9" key="1">
    <citation type="submission" date="2024-04" db="EMBL/GenBank/DDBJ databases">
        <title>Salinicola lusitanus LLJ914,a marine bacterium isolated from the Okinawa Trough.</title>
        <authorList>
            <person name="Li J."/>
        </authorList>
    </citation>
    <scope>NUCLEOTIDE SEQUENCE [LARGE SCALE GENOMIC DNA]</scope>
</reference>
<evidence type="ECO:0000256" key="4">
    <source>
        <dbReference type="ARBA" id="ARBA00022759"/>
    </source>
</evidence>
<evidence type="ECO:0000259" key="7">
    <source>
        <dbReference type="Pfam" id="PF17917"/>
    </source>
</evidence>
<dbReference type="GO" id="GO:0016787">
    <property type="term" value="F:hydrolase activity"/>
    <property type="evidence" value="ECO:0007669"/>
    <property type="project" value="UniProtKB-KW"/>
</dbReference>
<proteinExistence type="predicted"/>
<evidence type="ECO:0000256" key="1">
    <source>
        <dbReference type="ARBA" id="ARBA00022679"/>
    </source>
</evidence>
<keyword evidence="9" id="KW-1185">Reference proteome</keyword>
<dbReference type="EMBL" id="JBBPFD010000012">
    <property type="protein sequence ID" value="KAK7904579.1"/>
    <property type="molecule type" value="Genomic_DNA"/>
</dbReference>
<evidence type="ECO:0000256" key="5">
    <source>
        <dbReference type="ARBA" id="ARBA00022801"/>
    </source>
</evidence>
<evidence type="ECO:0000256" key="3">
    <source>
        <dbReference type="ARBA" id="ARBA00022722"/>
    </source>
</evidence>
<keyword evidence="2" id="KW-0548">Nucleotidyltransferase</keyword>
<dbReference type="PANTHER" id="PTHR34072">
    <property type="entry name" value="ENZYMATIC POLYPROTEIN-RELATED"/>
    <property type="match status" value="1"/>
</dbReference>
<dbReference type="CDD" id="cd09274">
    <property type="entry name" value="RNase_HI_RT_Ty3"/>
    <property type="match status" value="1"/>
</dbReference>